<gene>
    <name evidence="1" type="ORF">COU30_01485</name>
</gene>
<proteinExistence type="predicted"/>
<comment type="caution">
    <text evidence="1">The sequence shown here is derived from an EMBL/GenBank/DDBJ whole genome shotgun (WGS) entry which is preliminary data.</text>
</comment>
<dbReference type="InterPro" id="IPR022453">
    <property type="entry name" value="Znf_MqsA-type"/>
</dbReference>
<dbReference type="Gene3D" id="3.10.20.860">
    <property type="match status" value="1"/>
</dbReference>
<reference evidence="2" key="1">
    <citation type="submission" date="2017-09" db="EMBL/GenBank/DDBJ databases">
        <title>Depth-based differentiation of microbial function through sediment-hosted aquifers and enrichment of novel symbionts in the deep terrestrial subsurface.</title>
        <authorList>
            <person name="Probst A.J."/>
            <person name="Ladd B."/>
            <person name="Jarett J.K."/>
            <person name="Geller-Mcgrath D.E."/>
            <person name="Sieber C.M.K."/>
            <person name="Emerson J.B."/>
            <person name="Anantharaman K."/>
            <person name="Thomas B.C."/>
            <person name="Malmstrom R."/>
            <person name="Stieglmeier M."/>
            <person name="Klingl A."/>
            <person name="Woyke T."/>
            <person name="Ryan C.M."/>
            <person name="Banfield J.F."/>
        </authorList>
    </citation>
    <scope>NUCLEOTIDE SEQUENCE [LARGE SCALE GENOMIC DNA]</scope>
</reference>
<feature type="non-terminal residue" evidence="1">
    <location>
        <position position="66"/>
    </location>
</feature>
<accession>A0A2M6P1L0</accession>
<evidence type="ECO:0000313" key="2">
    <source>
        <dbReference type="Proteomes" id="UP000228528"/>
    </source>
</evidence>
<dbReference type="NCBIfam" id="TIGR03831">
    <property type="entry name" value="YgiT_finger"/>
    <property type="match status" value="1"/>
</dbReference>
<name>A0A2M6P1L0_9BACT</name>
<dbReference type="EMBL" id="PFBW01000065">
    <property type="protein sequence ID" value="PIR77605.1"/>
    <property type="molecule type" value="Genomic_DNA"/>
</dbReference>
<evidence type="ECO:0000313" key="1">
    <source>
        <dbReference type="EMBL" id="PIR77605.1"/>
    </source>
</evidence>
<evidence type="ECO:0008006" key="3">
    <source>
        <dbReference type="Google" id="ProtNLM"/>
    </source>
</evidence>
<organism evidence="1 2">
    <name type="scientific">Candidatus Magasanikbacteria bacterium CG10_big_fil_rev_8_21_14_0_10_38_6</name>
    <dbReference type="NCBI Taxonomy" id="1974647"/>
    <lineage>
        <taxon>Bacteria</taxon>
        <taxon>Candidatus Magasanikiibacteriota</taxon>
    </lineage>
</organism>
<protein>
    <recommendedName>
        <fullName evidence="3">YgiT-type zinc finger domain-containing protein</fullName>
    </recommendedName>
</protein>
<sequence>MENKCALCNGKLKKKIVDYKIYGKSIGKFPALVCNSCNEQWFDETISKKIEQAEKKAGLFGLSRET</sequence>
<dbReference type="AlphaFoldDB" id="A0A2M6P1L0"/>
<dbReference type="Proteomes" id="UP000228528">
    <property type="component" value="Unassembled WGS sequence"/>
</dbReference>